<dbReference type="Pfam" id="PF02661">
    <property type="entry name" value="Fic"/>
    <property type="match status" value="1"/>
</dbReference>
<feature type="domain" description="Fido" evidence="1">
    <location>
        <begin position="1"/>
        <end position="134"/>
    </location>
</feature>
<dbReference type="PROSITE" id="PS51459">
    <property type="entry name" value="FIDO"/>
    <property type="match status" value="1"/>
</dbReference>
<evidence type="ECO:0000259" key="1">
    <source>
        <dbReference type="PROSITE" id="PS51459"/>
    </source>
</evidence>
<gene>
    <name evidence="2" type="ORF">EV421DRAFT_1904451</name>
</gene>
<organism evidence="2 3">
    <name type="scientific">Armillaria borealis</name>
    <dbReference type="NCBI Taxonomy" id="47425"/>
    <lineage>
        <taxon>Eukaryota</taxon>
        <taxon>Fungi</taxon>
        <taxon>Dikarya</taxon>
        <taxon>Basidiomycota</taxon>
        <taxon>Agaricomycotina</taxon>
        <taxon>Agaricomycetes</taxon>
        <taxon>Agaricomycetidae</taxon>
        <taxon>Agaricales</taxon>
        <taxon>Marasmiineae</taxon>
        <taxon>Physalacriaceae</taxon>
        <taxon>Armillaria</taxon>
    </lineage>
</organism>
<sequence>MAPERLMPSTVARLLTPTYATILNTHLVHPAESIVVKPNELKSALVRPLQIARYEPHRSERYLAASLAYGIVKNHPFMDGNKRTGFLLGHMYLRAQGLPGLVTQDEDVTGIVDLFVGVAGGSVGLEDLSKTLERHP</sequence>
<dbReference type="Proteomes" id="UP001175226">
    <property type="component" value="Unassembled WGS sequence"/>
</dbReference>
<keyword evidence="3" id="KW-1185">Reference proteome</keyword>
<dbReference type="InterPro" id="IPR053737">
    <property type="entry name" value="Type_II_TA_Toxin"/>
</dbReference>
<dbReference type="Gene3D" id="1.20.120.1870">
    <property type="entry name" value="Fic/DOC protein, Fido domain"/>
    <property type="match status" value="1"/>
</dbReference>
<evidence type="ECO:0000313" key="2">
    <source>
        <dbReference type="EMBL" id="KAK0441859.1"/>
    </source>
</evidence>
<accession>A0AA39MQ26</accession>
<dbReference type="InterPro" id="IPR036597">
    <property type="entry name" value="Fido-like_dom_sf"/>
</dbReference>
<name>A0AA39MQ26_9AGAR</name>
<dbReference type="PANTHER" id="PTHR39426">
    <property type="entry name" value="HOMOLOGY TO DEATH-ON-CURING PROTEIN OF PHAGE P1"/>
    <property type="match status" value="1"/>
</dbReference>
<dbReference type="InterPro" id="IPR006440">
    <property type="entry name" value="Doc"/>
</dbReference>
<dbReference type="AlphaFoldDB" id="A0AA39MQ26"/>
<dbReference type="PANTHER" id="PTHR39426:SF1">
    <property type="entry name" value="HOMOLOGY TO DEATH-ON-CURING PROTEIN OF PHAGE P1"/>
    <property type="match status" value="1"/>
</dbReference>
<dbReference type="EMBL" id="JAUEPT010000028">
    <property type="protein sequence ID" value="KAK0441859.1"/>
    <property type="molecule type" value="Genomic_DNA"/>
</dbReference>
<dbReference type="SUPFAM" id="SSF140931">
    <property type="entry name" value="Fic-like"/>
    <property type="match status" value="1"/>
</dbReference>
<comment type="caution">
    <text evidence="2">The sequence shown here is derived from an EMBL/GenBank/DDBJ whole genome shotgun (WGS) entry which is preliminary data.</text>
</comment>
<dbReference type="InterPro" id="IPR003812">
    <property type="entry name" value="Fido"/>
</dbReference>
<dbReference type="GO" id="GO:0016301">
    <property type="term" value="F:kinase activity"/>
    <property type="evidence" value="ECO:0007669"/>
    <property type="project" value="InterPro"/>
</dbReference>
<proteinExistence type="predicted"/>
<dbReference type="NCBIfam" id="TIGR01550">
    <property type="entry name" value="DOC_P1"/>
    <property type="match status" value="1"/>
</dbReference>
<reference evidence="2" key="1">
    <citation type="submission" date="2023-06" db="EMBL/GenBank/DDBJ databases">
        <authorList>
            <consortium name="Lawrence Berkeley National Laboratory"/>
            <person name="Ahrendt S."/>
            <person name="Sahu N."/>
            <person name="Indic B."/>
            <person name="Wong-Bajracharya J."/>
            <person name="Merenyi Z."/>
            <person name="Ke H.-M."/>
            <person name="Monk M."/>
            <person name="Kocsube S."/>
            <person name="Drula E."/>
            <person name="Lipzen A."/>
            <person name="Balint B."/>
            <person name="Henrissat B."/>
            <person name="Andreopoulos B."/>
            <person name="Martin F.M."/>
            <person name="Harder C.B."/>
            <person name="Rigling D."/>
            <person name="Ford K.L."/>
            <person name="Foster G.D."/>
            <person name="Pangilinan J."/>
            <person name="Papanicolaou A."/>
            <person name="Barry K."/>
            <person name="LaButti K."/>
            <person name="Viragh M."/>
            <person name="Koriabine M."/>
            <person name="Yan M."/>
            <person name="Riley R."/>
            <person name="Champramary S."/>
            <person name="Plett K.L."/>
            <person name="Tsai I.J."/>
            <person name="Slot J."/>
            <person name="Sipos G."/>
            <person name="Plett J."/>
            <person name="Nagy L.G."/>
            <person name="Grigoriev I.V."/>
        </authorList>
    </citation>
    <scope>NUCLEOTIDE SEQUENCE</scope>
    <source>
        <strain evidence="2">FPL87.14</strain>
    </source>
</reference>
<evidence type="ECO:0000313" key="3">
    <source>
        <dbReference type="Proteomes" id="UP001175226"/>
    </source>
</evidence>
<protein>
    <recommendedName>
        <fullName evidence="1">Fido domain-containing protein</fullName>
    </recommendedName>
</protein>